<sequence>MTLSVSGNVYMQQKCGRSYSSSSVSAITDRVFKTKNEIECCHLCLVLDPCKSFIWNGFSRKCYIRSSSLDDFVTDQTVQTVGYVVEQYSEELAVLCADSGYDWYPDENFCFQLYTTTLMTHTEAMADCLSKGQRLVRVDTARKHELLKEGIQQLSMAFFLNGLWIDGSDEITKHSSTWLFADGTPITEFHWGKEEPAAIGNENCLIMGSIVDFDWNNLACSEMRAYICEIV</sequence>
<dbReference type="Proteomes" id="UP000683360">
    <property type="component" value="Unassembled WGS sequence"/>
</dbReference>
<evidence type="ECO:0000313" key="4">
    <source>
        <dbReference type="EMBL" id="CAG2197784.1"/>
    </source>
</evidence>
<evidence type="ECO:0008006" key="6">
    <source>
        <dbReference type="Google" id="ProtNLM"/>
    </source>
</evidence>
<dbReference type="Pfam" id="PF00059">
    <property type="entry name" value="Lectin_C"/>
    <property type="match status" value="1"/>
</dbReference>
<keyword evidence="5" id="KW-1185">Reference proteome</keyword>
<feature type="domain" description="Apple" evidence="3">
    <location>
        <begin position="15"/>
        <end position="88"/>
    </location>
</feature>
<dbReference type="InterPro" id="IPR016186">
    <property type="entry name" value="C-type_lectin-like/link_sf"/>
</dbReference>
<dbReference type="EMBL" id="CAJPWZ010000654">
    <property type="protein sequence ID" value="CAG2197784.1"/>
    <property type="molecule type" value="Genomic_DNA"/>
</dbReference>
<dbReference type="InterPro" id="IPR050111">
    <property type="entry name" value="C-type_lectin/snaclec_domain"/>
</dbReference>
<dbReference type="InterPro" id="IPR001304">
    <property type="entry name" value="C-type_lectin-like"/>
</dbReference>
<evidence type="ECO:0000313" key="5">
    <source>
        <dbReference type="Proteomes" id="UP000683360"/>
    </source>
</evidence>
<keyword evidence="1" id="KW-1015">Disulfide bond</keyword>
<dbReference type="CDD" id="cd00037">
    <property type="entry name" value="CLECT"/>
    <property type="match status" value="1"/>
</dbReference>
<evidence type="ECO:0000259" key="3">
    <source>
        <dbReference type="PROSITE" id="PS50948"/>
    </source>
</evidence>
<evidence type="ECO:0000259" key="2">
    <source>
        <dbReference type="PROSITE" id="PS50041"/>
    </source>
</evidence>
<feature type="domain" description="C-type lectin" evidence="2">
    <location>
        <begin position="106"/>
        <end position="229"/>
    </location>
</feature>
<dbReference type="PROSITE" id="PS50041">
    <property type="entry name" value="C_TYPE_LECTIN_2"/>
    <property type="match status" value="1"/>
</dbReference>
<dbReference type="SMART" id="SM00034">
    <property type="entry name" value="CLECT"/>
    <property type="match status" value="1"/>
</dbReference>
<dbReference type="PROSITE" id="PS50948">
    <property type="entry name" value="PAN"/>
    <property type="match status" value="1"/>
</dbReference>
<dbReference type="InterPro" id="IPR016187">
    <property type="entry name" value="CTDL_fold"/>
</dbReference>
<dbReference type="PANTHER" id="PTHR22803">
    <property type="entry name" value="MANNOSE, PHOSPHOLIPASE, LECTIN RECEPTOR RELATED"/>
    <property type="match status" value="1"/>
</dbReference>
<dbReference type="Gene3D" id="3.10.100.10">
    <property type="entry name" value="Mannose-Binding Protein A, subunit A"/>
    <property type="match status" value="1"/>
</dbReference>
<dbReference type="AlphaFoldDB" id="A0A8S3QRY7"/>
<organism evidence="4 5">
    <name type="scientific">Mytilus edulis</name>
    <name type="common">Blue mussel</name>
    <dbReference type="NCBI Taxonomy" id="6550"/>
    <lineage>
        <taxon>Eukaryota</taxon>
        <taxon>Metazoa</taxon>
        <taxon>Spiralia</taxon>
        <taxon>Lophotrochozoa</taxon>
        <taxon>Mollusca</taxon>
        <taxon>Bivalvia</taxon>
        <taxon>Autobranchia</taxon>
        <taxon>Pteriomorphia</taxon>
        <taxon>Mytilida</taxon>
        <taxon>Mytiloidea</taxon>
        <taxon>Mytilidae</taxon>
        <taxon>Mytilinae</taxon>
        <taxon>Mytilus</taxon>
    </lineage>
</organism>
<name>A0A8S3QRY7_MYTED</name>
<protein>
    <recommendedName>
        <fullName evidence="6">C-type lectin domain-containing protein</fullName>
    </recommendedName>
</protein>
<evidence type="ECO:0000256" key="1">
    <source>
        <dbReference type="ARBA" id="ARBA00023157"/>
    </source>
</evidence>
<dbReference type="InterPro" id="IPR018378">
    <property type="entry name" value="C-type_lectin_CS"/>
</dbReference>
<dbReference type="OrthoDB" id="418245at2759"/>
<dbReference type="PROSITE" id="PS00615">
    <property type="entry name" value="C_TYPE_LECTIN_1"/>
    <property type="match status" value="1"/>
</dbReference>
<gene>
    <name evidence="4" type="ORF">MEDL_12505</name>
</gene>
<reference evidence="4" key="1">
    <citation type="submission" date="2021-03" db="EMBL/GenBank/DDBJ databases">
        <authorList>
            <person name="Bekaert M."/>
        </authorList>
    </citation>
    <scope>NUCLEOTIDE SEQUENCE</scope>
</reference>
<dbReference type="InterPro" id="IPR003609">
    <property type="entry name" value="Pan_app"/>
</dbReference>
<dbReference type="SUPFAM" id="SSF56436">
    <property type="entry name" value="C-type lectin-like"/>
    <property type="match status" value="1"/>
</dbReference>
<proteinExistence type="predicted"/>
<comment type="caution">
    <text evidence="4">The sequence shown here is derived from an EMBL/GenBank/DDBJ whole genome shotgun (WGS) entry which is preliminary data.</text>
</comment>
<accession>A0A8S3QRY7</accession>